<feature type="transmembrane region" description="Helical" evidence="5">
    <location>
        <begin position="43"/>
        <end position="66"/>
    </location>
</feature>
<dbReference type="GO" id="GO:0016020">
    <property type="term" value="C:membrane"/>
    <property type="evidence" value="ECO:0007669"/>
    <property type="project" value="UniProtKB-SubCell"/>
</dbReference>
<evidence type="ECO:0000259" key="6">
    <source>
        <dbReference type="Pfam" id="PF12698"/>
    </source>
</evidence>
<protein>
    <recommendedName>
        <fullName evidence="6">ABC-2 type transporter transmembrane domain-containing protein</fullName>
    </recommendedName>
</protein>
<feature type="non-terminal residue" evidence="7">
    <location>
        <position position="1"/>
    </location>
</feature>
<evidence type="ECO:0000256" key="3">
    <source>
        <dbReference type="ARBA" id="ARBA00022989"/>
    </source>
</evidence>
<evidence type="ECO:0000256" key="1">
    <source>
        <dbReference type="ARBA" id="ARBA00004141"/>
    </source>
</evidence>
<dbReference type="GO" id="GO:0140359">
    <property type="term" value="F:ABC-type transporter activity"/>
    <property type="evidence" value="ECO:0007669"/>
    <property type="project" value="InterPro"/>
</dbReference>
<feature type="transmembrane region" description="Helical" evidence="5">
    <location>
        <begin position="140"/>
        <end position="161"/>
    </location>
</feature>
<feature type="domain" description="ABC-2 type transporter transmembrane" evidence="6">
    <location>
        <begin position="39"/>
        <end position="211"/>
    </location>
</feature>
<comment type="subcellular location">
    <subcellularLocation>
        <location evidence="1">Membrane</location>
        <topology evidence="1">Multi-pass membrane protein</topology>
    </subcellularLocation>
</comment>
<dbReference type="InterPro" id="IPR013525">
    <property type="entry name" value="ABC2_TM"/>
</dbReference>
<evidence type="ECO:0000256" key="5">
    <source>
        <dbReference type="SAM" id="Phobius"/>
    </source>
</evidence>
<name>X1MWJ8_9ZZZZ</name>
<reference evidence="7" key="1">
    <citation type="journal article" date="2014" name="Front. Microbiol.">
        <title>High frequency of phylogenetically diverse reductive dehalogenase-homologous genes in deep subseafloor sedimentary metagenomes.</title>
        <authorList>
            <person name="Kawai M."/>
            <person name="Futagami T."/>
            <person name="Toyoda A."/>
            <person name="Takaki Y."/>
            <person name="Nishi S."/>
            <person name="Hori S."/>
            <person name="Arai W."/>
            <person name="Tsubouchi T."/>
            <person name="Morono Y."/>
            <person name="Uchiyama I."/>
            <person name="Ito T."/>
            <person name="Fujiyama A."/>
            <person name="Inagaki F."/>
            <person name="Takami H."/>
        </authorList>
    </citation>
    <scope>NUCLEOTIDE SEQUENCE</scope>
    <source>
        <strain evidence="7">Expedition CK06-06</strain>
    </source>
</reference>
<dbReference type="EMBL" id="BARV01019637">
    <property type="protein sequence ID" value="GAI19045.1"/>
    <property type="molecule type" value="Genomic_DNA"/>
</dbReference>
<dbReference type="PANTHER" id="PTHR43471">
    <property type="entry name" value="ABC TRANSPORTER PERMEASE"/>
    <property type="match status" value="1"/>
</dbReference>
<comment type="caution">
    <text evidence="7">The sequence shown here is derived from an EMBL/GenBank/DDBJ whole genome shotgun (WGS) entry which is preliminary data.</text>
</comment>
<keyword evidence="3 5" id="KW-1133">Transmembrane helix</keyword>
<evidence type="ECO:0000313" key="7">
    <source>
        <dbReference type="EMBL" id="GAI19045.1"/>
    </source>
</evidence>
<evidence type="ECO:0000256" key="4">
    <source>
        <dbReference type="ARBA" id="ARBA00023136"/>
    </source>
</evidence>
<keyword evidence="4 5" id="KW-0472">Membrane</keyword>
<dbReference type="PANTHER" id="PTHR43471:SF3">
    <property type="entry name" value="ABC TRANSPORTER PERMEASE PROTEIN NATB"/>
    <property type="match status" value="1"/>
</dbReference>
<accession>X1MWJ8</accession>
<sequence>TVADKKAEDIIHPIRTKEFVVVGEKIVSGNPAMIRSVATSQSVMIPVILMMVIMYAGIMVITSMGMEKENKTLETLLTLPVKRRSIVAGKMVGAAIVALIMAGVYMVGFSYYMSSFTSEVSGAAMTAIKELGLVMTPASYLLLGASLFLAILTALSLAMILGLFAQDARSAQTMNMPIVLLVMFPFFVLMFKDLENLPLVLKVILYLIPFLC</sequence>
<feature type="transmembrane region" description="Helical" evidence="5">
    <location>
        <begin position="87"/>
        <end position="112"/>
    </location>
</feature>
<dbReference type="AlphaFoldDB" id="X1MWJ8"/>
<gene>
    <name evidence="7" type="ORF">S06H3_32963</name>
</gene>
<proteinExistence type="predicted"/>
<organism evidence="7">
    <name type="scientific">marine sediment metagenome</name>
    <dbReference type="NCBI Taxonomy" id="412755"/>
    <lineage>
        <taxon>unclassified sequences</taxon>
        <taxon>metagenomes</taxon>
        <taxon>ecological metagenomes</taxon>
    </lineage>
</organism>
<dbReference type="Pfam" id="PF12698">
    <property type="entry name" value="ABC2_membrane_3"/>
    <property type="match status" value="1"/>
</dbReference>
<evidence type="ECO:0000256" key="2">
    <source>
        <dbReference type="ARBA" id="ARBA00022692"/>
    </source>
</evidence>
<feature type="transmembrane region" description="Helical" evidence="5">
    <location>
        <begin position="173"/>
        <end position="191"/>
    </location>
</feature>
<keyword evidence="2 5" id="KW-0812">Transmembrane</keyword>